<sequence length="168" mass="19629">MSLIMTYLYIFLFIAFVYVLFWFFSSRGKKLTDVSLNVYYRFQEHPGQYSGSLRATHGALVFRGERFRDDVNNIVVKDVRSTDAKVEIKLQQILVLPFKENENTSFEVSVRFRIGSDKTKGVDLTNYKVRIHAVINYQNGDKRTIRTVLPMMGVYHNHSEKLGDFINK</sequence>
<comment type="caution">
    <text evidence="2">The sequence shown here is derived from an EMBL/GenBank/DDBJ whole genome shotgun (WGS) entry which is preliminary data.</text>
</comment>
<dbReference type="AlphaFoldDB" id="A0A420FHR0"/>
<evidence type="ECO:0000256" key="1">
    <source>
        <dbReference type="SAM" id="Phobius"/>
    </source>
</evidence>
<keyword evidence="1" id="KW-0812">Transmembrane</keyword>
<evidence type="ECO:0000313" key="2">
    <source>
        <dbReference type="EMBL" id="RKF32469.1"/>
    </source>
</evidence>
<keyword evidence="3" id="KW-1185">Reference proteome</keyword>
<evidence type="ECO:0000313" key="3">
    <source>
        <dbReference type="Proteomes" id="UP000286402"/>
    </source>
</evidence>
<dbReference type="EMBL" id="MCAQ01000027">
    <property type="protein sequence ID" value="RKF32469.1"/>
    <property type="molecule type" value="Genomic_DNA"/>
</dbReference>
<proteinExistence type="predicted"/>
<dbReference type="Proteomes" id="UP000286402">
    <property type="component" value="Unassembled WGS sequence"/>
</dbReference>
<feature type="transmembrane region" description="Helical" evidence="1">
    <location>
        <begin position="6"/>
        <end position="24"/>
    </location>
</feature>
<protein>
    <submittedName>
        <fullName evidence="2">Uncharacterized protein</fullName>
    </submittedName>
</protein>
<keyword evidence="1" id="KW-1133">Transmembrane helix</keyword>
<keyword evidence="1" id="KW-0472">Membrane</keyword>
<name>A0A420FHR0_9SPHI</name>
<reference evidence="2 3" key="1">
    <citation type="submission" date="2016-07" db="EMBL/GenBank/DDBJ databases">
        <title>Genome analysis of Sphingobacterium siyangense T12B17.</title>
        <authorList>
            <person name="Xu D."/>
            <person name="Su Y."/>
            <person name="Zheng S."/>
        </authorList>
    </citation>
    <scope>NUCLEOTIDE SEQUENCE [LARGE SCALE GENOMIC DNA]</scope>
    <source>
        <strain evidence="2 3">T12B17</strain>
    </source>
</reference>
<accession>A0A420FHR0</accession>
<organism evidence="2 3">
    <name type="scientific">Sphingobacterium siyangense</name>
    <dbReference type="NCBI Taxonomy" id="459529"/>
    <lineage>
        <taxon>Bacteria</taxon>
        <taxon>Pseudomonadati</taxon>
        <taxon>Bacteroidota</taxon>
        <taxon>Sphingobacteriia</taxon>
        <taxon>Sphingobacteriales</taxon>
        <taxon>Sphingobacteriaceae</taxon>
        <taxon>Sphingobacterium</taxon>
    </lineage>
</organism>
<gene>
    <name evidence="2" type="ORF">BCY89_14930</name>
</gene>